<feature type="transmembrane region" description="Helical" evidence="8">
    <location>
        <begin position="413"/>
        <end position="433"/>
    </location>
</feature>
<evidence type="ECO:0000259" key="9">
    <source>
        <dbReference type="Pfam" id="PF02687"/>
    </source>
</evidence>
<feature type="transmembrane region" description="Helical" evidence="8">
    <location>
        <begin position="327"/>
        <end position="352"/>
    </location>
</feature>
<keyword evidence="2" id="KW-1003">Cell membrane</keyword>
<feature type="compositionally biased region" description="Basic residues" evidence="7">
    <location>
        <begin position="33"/>
        <end position="51"/>
    </location>
</feature>
<dbReference type="Pfam" id="PF02687">
    <property type="entry name" value="FtsX"/>
    <property type="match status" value="1"/>
</dbReference>
<keyword evidence="3 8" id="KW-0812">Transmembrane</keyword>
<feature type="region of interest" description="Disordered" evidence="7">
    <location>
        <begin position="1"/>
        <end position="59"/>
    </location>
</feature>
<dbReference type="Proteomes" id="UP001180724">
    <property type="component" value="Unassembled WGS sequence"/>
</dbReference>
<feature type="domain" description="ABC3 transporter permease C-terminal" evidence="9">
    <location>
        <begin position="332"/>
        <end position="443"/>
    </location>
</feature>
<comment type="subcellular location">
    <subcellularLocation>
        <location evidence="1">Cell membrane</location>
        <topology evidence="1">Multi-pass membrane protein</topology>
    </subcellularLocation>
</comment>
<evidence type="ECO:0000256" key="8">
    <source>
        <dbReference type="SAM" id="Phobius"/>
    </source>
</evidence>
<evidence type="ECO:0000256" key="1">
    <source>
        <dbReference type="ARBA" id="ARBA00004651"/>
    </source>
</evidence>
<feature type="domain" description="MacB-like periplasmic core" evidence="10">
    <location>
        <begin position="84"/>
        <end position="291"/>
    </location>
</feature>
<evidence type="ECO:0000256" key="7">
    <source>
        <dbReference type="SAM" id="MobiDB-lite"/>
    </source>
</evidence>
<gene>
    <name evidence="11" type="ORF">RM812_25905</name>
</gene>
<comment type="caution">
    <text evidence="11">The sequence shown here is derived from an EMBL/GenBank/DDBJ whole genome shotgun (WGS) entry which is preliminary data.</text>
</comment>
<dbReference type="Pfam" id="PF12704">
    <property type="entry name" value="MacB_PCD"/>
    <property type="match status" value="1"/>
</dbReference>
<protein>
    <submittedName>
        <fullName evidence="11">ABC transporter permease</fullName>
    </submittedName>
</protein>
<reference evidence="11" key="1">
    <citation type="submission" date="2024-05" db="EMBL/GenBank/DDBJ databases">
        <title>30 novel species of actinomycetes from the DSMZ collection.</title>
        <authorList>
            <person name="Nouioui I."/>
        </authorList>
    </citation>
    <scope>NUCLEOTIDE SEQUENCE</scope>
    <source>
        <strain evidence="11">DSM 40712</strain>
    </source>
</reference>
<evidence type="ECO:0000256" key="4">
    <source>
        <dbReference type="ARBA" id="ARBA00022989"/>
    </source>
</evidence>
<accession>A0ABU3ATX5</accession>
<feature type="transmembrane region" description="Helical" evidence="8">
    <location>
        <begin position="83"/>
        <end position="105"/>
    </location>
</feature>
<evidence type="ECO:0000256" key="3">
    <source>
        <dbReference type="ARBA" id="ARBA00022692"/>
    </source>
</evidence>
<name>A0ABU3ATX5_9ACTN</name>
<dbReference type="InterPro" id="IPR003838">
    <property type="entry name" value="ABC3_permease_C"/>
</dbReference>
<dbReference type="InterPro" id="IPR050250">
    <property type="entry name" value="Macrolide_Exporter_MacB"/>
</dbReference>
<organism evidence="11 12">
    <name type="scientific">Streptomyces lancefieldiae</name>
    <dbReference type="NCBI Taxonomy" id="3075520"/>
    <lineage>
        <taxon>Bacteria</taxon>
        <taxon>Bacillati</taxon>
        <taxon>Actinomycetota</taxon>
        <taxon>Actinomycetes</taxon>
        <taxon>Kitasatosporales</taxon>
        <taxon>Streptomycetaceae</taxon>
        <taxon>Streptomyces</taxon>
    </lineage>
</organism>
<evidence type="ECO:0000313" key="12">
    <source>
        <dbReference type="Proteomes" id="UP001180724"/>
    </source>
</evidence>
<dbReference type="PANTHER" id="PTHR30572">
    <property type="entry name" value="MEMBRANE COMPONENT OF TRANSPORTER-RELATED"/>
    <property type="match status" value="1"/>
</dbReference>
<evidence type="ECO:0000256" key="6">
    <source>
        <dbReference type="ARBA" id="ARBA00038076"/>
    </source>
</evidence>
<proteinExistence type="inferred from homology"/>
<evidence type="ECO:0000259" key="10">
    <source>
        <dbReference type="Pfam" id="PF12704"/>
    </source>
</evidence>
<evidence type="ECO:0000256" key="2">
    <source>
        <dbReference type="ARBA" id="ARBA00022475"/>
    </source>
</evidence>
<sequence>MTDRIPHSCVQQPDPPDPPVPPDRLAPAAPGRGRGHQPGHFRGHRRGHRRANASGGRLRAARLGPADVVRLGGTGLRTRPLRVFLSALGIAIGVAAMVAVVGISGSGQAEVDQRLDALGTNLLRVAPGESLTGEEARLPYEAVAMVRRIPPVRQVAATGVTDAHVYRNDHIAVGRTGSLAVLAAGTDLLPAVGGQVRRGRWLDSATGEYPAVVLGATAAQRLDVYTPGTRVWLGGHWFSLIGVLDPVPLAPELDSAALVGWSAARTHLRFDGHPSTVYVRAEDSRVAAVRAVLPATAYPEKPGEVRISRPSDALAAREATESALTGLLLGLGGVALLVGGVGVGNTMVISVLERRPEIGLRRALGATEGQIRTQFVTESLLLSLIGGLAGTVLGTLITAGYALSRDWPTVVPAWASLAGVASTLVIGAIAGLYPAVRASRMSPTEALSGP</sequence>
<keyword evidence="5 8" id="KW-0472">Membrane</keyword>
<feature type="compositionally biased region" description="Pro residues" evidence="7">
    <location>
        <begin position="13"/>
        <end position="24"/>
    </location>
</feature>
<keyword evidence="12" id="KW-1185">Reference proteome</keyword>
<dbReference type="RefSeq" id="WP_311576571.1">
    <property type="nucleotide sequence ID" value="NZ_JAVRFH010000030.1"/>
</dbReference>
<keyword evidence="4 8" id="KW-1133">Transmembrane helix</keyword>
<dbReference type="PANTHER" id="PTHR30572:SF4">
    <property type="entry name" value="ABC TRANSPORTER PERMEASE YTRF"/>
    <property type="match status" value="1"/>
</dbReference>
<feature type="transmembrane region" description="Helical" evidence="8">
    <location>
        <begin position="380"/>
        <end position="401"/>
    </location>
</feature>
<comment type="similarity">
    <text evidence="6">Belongs to the ABC-4 integral membrane protein family.</text>
</comment>
<evidence type="ECO:0000256" key="5">
    <source>
        <dbReference type="ARBA" id="ARBA00023136"/>
    </source>
</evidence>
<dbReference type="EMBL" id="JAVRFH010000030">
    <property type="protein sequence ID" value="MDT0613631.1"/>
    <property type="molecule type" value="Genomic_DNA"/>
</dbReference>
<evidence type="ECO:0000313" key="11">
    <source>
        <dbReference type="EMBL" id="MDT0613631.1"/>
    </source>
</evidence>
<dbReference type="InterPro" id="IPR025857">
    <property type="entry name" value="MacB_PCD"/>
</dbReference>